<dbReference type="PROSITE" id="PS51257">
    <property type="entry name" value="PROKAR_LIPOPROTEIN"/>
    <property type="match status" value="1"/>
</dbReference>
<evidence type="ECO:0000313" key="1">
    <source>
        <dbReference type="EMBL" id="MFD2516716.1"/>
    </source>
</evidence>
<dbReference type="RefSeq" id="WP_380748063.1">
    <property type="nucleotide sequence ID" value="NZ_JBHULT010000005.1"/>
</dbReference>
<comment type="caution">
    <text evidence="1">The sequence shown here is derived from an EMBL/GenBank/DDBJ whole genome shotgun (WGS) entry which is preliminary data.</text>
</comment>
<reference evidence="2" key="1">
    <citation type="journal article" date="2019" name="Int. J. Syst. Evol. Microbiol.">
        <title>The Global Catalogue of Microorganisms (GCM) 10K type strain sequencing project: providing services to taxonomists for standard genome sequencing and annotation.</title>
        <authorList>
            <consortium name="The Broad Institute Genomics Platform"/>
            <consortium name="The Broad Institute Genome Sequencing Center for Infectious Disease"/>
            <person name="Wu L."/>
            <person name="Ma J."/>
        </authorList>
    </citation>
    <scope>NUCLEOTIDE SEQUENCE [LARGE SCALE GENOMIC DNA]</scope>
    <source>
        <strain evidence="2">KCTC 42585</strain>
    </source>
</reference>
<gene>
    <name evidence="1" type="ORF">ACFSTG_02320</name>
</gene>
<dbReference type="EMBL" id="JBHULT010000005">
    <property type="protein sequence ID" value="MFD2516716.1"/>
    <property type="molecule type" value="Genomic_DNA"/>
</dbReference>
<dbReference type="Pfam" id="PF11551">
    <property type="entry name" value="Omp28"/>
    <property type="match status" value="1"/>
</dbReference>
<organism evidence="1 2">
    <name type="scientific">Salinimicrobium flavum</name>
    <dbReference type="NCBI Taxonomy" id="1737065"/>
    <lineage>
        <taxon>Bacteria</taxon>
        <taxon>Pseudomonadati</taxon>
        <taxon>Bacteroidota</taxon>
        <taxon>Flavobacteriia</taxon>
        <taxon>Flavobacteriales</taxon>
        <taxon>Flavobacteriaceae</taxon>
        <taxon>Salinimicrobium</taxon>
    </lineage>
</organism>
<sequence length="521" mass="57398">MKNYYSFNTVIILFIFSIFFFSCSSDDGGEGGGSSNSPQSITLSSNFTSETASVNEIINFTVKGNDGKDYTSQSTIYLDGEAISGKSHKFTEGGSHSFTAKMDKLTSNVISITVENTGEVAQPDAITLSSNMGSSNVNVNEEVTFQVLGDNGIEYTSLSTIMVNGEPIKGNKHTFNEGGDHEIKAVYENLNSNALNFKVTSSNYITINRNKALKGQEVNFEFFGSDGEKATTNATFFVNGSAISGNTFSTQTTGVYEVIAKTDSGEETEAKGFEVFTPVRKALFEDYTGTWCGWCPRVTNAILLIKEQTNDIVVVAVHYQDDMMKDESEVLVDHFEILRFPHARLNRTHVLEYPEDGEEQLEQVLDVAGTESLYSFAINTTLNNDLLDIEVKMISAVDIPANYKLVVYVLQNGVIFPQENYLNNDSSSRWYQAGYPIPNFVHDEVLEVSLTNVLGDSLGAVSAFEEVTFEYGPVDLSSYVYNTPKNSYNPNNFEVAVFLTKEDNTALNAQHVTAGHSVNFE</sequence>
<keyword evidence="2" id="KW-1185">Reference proteome</keyword>
<proteinExistence type="predicted"/>
<evidence type="ECO:0000313" key="2">
    <source>
        <dbReference type="Proteomes" id="UP001597468"/>
    </source>
</evidence>
<protein>
    <submittedName>
        <fullName evidence="1">Omp28-related outer membrane protein</fullName>
    </submittedName>
</protein>
<accession>A0ABW5ISR7</accession>
<name>A0ABW5ISR7_9FLAO</name>
<dbReference type="InterPro" id="IPR013783">
    <property type="entry name" value="Ig-like_fold"/>
</dbReference>
<dbReference type="InterPro" id="IPR021615">
    <property type="entry name" value="Omp28"/>
</dbReference>
<dbReference type="Proteomes" id="UP001597468">
    <property type="component" value="Unassembled WGS sequence"/>
</dbReference>
<dbReference type="SUPFAM" id="SSF52833">
    <property type="entry name" value="Thioredoxin-like"/>
    <property type="match status" value="1"/>
</dbReference>
<dbReference type="InterPro" id="IPR036249">
    <property type="entry name" value="Thioredoxin-like_sf"/>
</dbReference>
<dbReference type="Gene3D" id="2.60.40.10">
    <property type="entry name" value="Immunoglobulins"/>
    <property type="match status" value="1"/>
</dbReference>